<feature type="transmembrane region" description="Helical" evidence="1">
    <location>
        <begin position="262"/>
        <end position="283"/>
    </location>
</feature>
<dbReference type="OrthoDB" id="1937321at2759"/>
<name>A0A835RXW9_VANPL</name>
<dbReference type="EMBL" id="JADCNM010000002">
    <property type="protein sequence ID" value="KAG0494013.1"/>
    <property type="molecule type" value="Genomic_DNA"/>
</dbReference>
<dbReference type="GO" id="GO:0009506">
    <property type="term" value="C:plasmodesma"/>
    <property type="evidence" value="ECO:0007669"/>
    <property type="project" value="TreeGrafter"/>
</dbReference>
<feature type="transmembrane region" description="Helical" evidence="1">
    <location>
        <begin position="12"/>
        <end position="32"/>
    </location>
</feature>
<sequence>MRREISKEKNMAIFRGNVYILLPLTISIFFIYCGADSPKNPLPGRGGYGLDSFRRSVAEGPSAISANLSNNSSFVLASERTDRRDPLNDFKYYNGGWNISNRHYWASVGFTGAPLFVIAVAWFVIFGLILLFTACYYCCCRRTINSYSRAAYAISLTLLVLFTLAAIVGCVLLYNGQGKFHNSTSDTLDYVVGQANLTVENLRDFSANLSAAKRIQVTNLLVPGDLQGRIDAIVTKVNTSANDLNRRTSKNSKNIKDVLDTVRLVLIVVAAVMLLLAFLGFLFSILGLQFLVYLLVLIGWFLVAGTFIMAGVFLLLHNSVGDTCVAMEEWVVHPSEHTALDDILPCVDVATANQSLYSSREVTYKLADIVNNVINGVANPSNPSLRYNQSGPSMPTLCNPFNQDLSIRSCAPGEVAFINASKVWSKYECNATTVNGFEICTSVGRVTPAIYVQMDAAVSIGYALYHYGPFLVQLEDCSFVRKTFSSINQNNCPGLRKYTKWVYVGLTIVSAAVMLSTIFWVVYARERRHRVYGKRHDFQERHVQMPDKP</sequence>
<protein>
    <submittedName>
        <fullName evidence="2">Uncharacterized protein</fullName>
    </submittedName>
</protein>
<dbReference type="PANTHER" id="PTHR31414">
    <property type="entry name" value="TRANSMEMBRANE PROTEIN DDB_G0292058"/>
    <property type="match status" value="1"/>
</dbReference>
<keyword evidence="1" id="KW-0812">Transmembrane</keyword>
<dbReference type="AlphaFoldDB" id="A0A835RXW9"/>
<evidence type="ECO:0000256" key="1">
    <source>
        <dbReference type="SAM" id="Phobius"/>
    </source>
</evidence>
<keyword evidence="1" id="KW-1133">Transmembrane helix</keyword>
<reference evidence="2 3" key="1">
    <citation type="journal article" date="2020" name="Nat. Food">
        <title>A phased Vanilla planifolia genome enables genetic improvement of flavour and production.</title>
        <authorList>
            <person name="Hasing T."/>
            <person name="Tang H."/>
            <person name="Brym M."/>
            <person name="Khazi F."/>
            <person name="Huang T."/>
            <person name="Chambers A.H."/>
        </authorList>
    </citation>
    <scope>NUCLEOTIDE SEQUENCE [LARGE SCALE GENOMIC DNA]</scope>
    <source>
        <tissue evidence="2">Leaf</tissue>
    </source>
</reference>
<dbReference type="PANTHER" id="PTHR31414:SF15">
    <property type="entry name" value="PLASMA MEMBRANE FUSION PROTEIN"/>
    <property type="match status" value="1"/>
</dbReference>
<feature type="transmembrane region" description="Helical" evidence="1">
    <location>
        <begin position="290"/>
        <end position="316"/>
    </location>
</feature>
<dbReference type="Proteomes" id="UP000639772">
    <property type="component" value="Unassembled WGS sequence"/>
</dbReference>
<keyword evidence="1" id="KW-0472">Membrane</keyword>
<proteinExistence type="predicted"/>
<evidence type="ECO:0000313" key="2">
    <source>
        <dbReference type="EMBL" id="KAG0494013.1"/>
    </source>
</evidence>
<feature type="transmembrane region" description="Helical" evidence="1">
    <location>
        <begin position="501"/>
        <end position="524"/>
    </location>
</feature>
<gene>
    <name evidence="2" type="ORF">HPP92_005007</name>
</gene>
<organism evidence="2 3">
    <name type="scientific">Vanilla planifolia</name>
    <name type="common">Vanilla</name>
    <dbReference type="NCBI Taxonomy" id="51239"/>
    <lineage>
        <taxon>Eukaryota</taxon>
        <taxon>Viridiplantae</taxon>
        <taxon>Streptophyta</taxon>
        <taxon>Embryophyta</taxon>
        <taxon>Tracheophyta</taxon>
        <taxon>Spermatophyta</taxon>
        <taxon>Magnoliopsida</taxon>
        <taxon>Liliopsida</taxon>
        <taxon>Asparagales</taxon>
        <taxon>Orchidaceae</taxon>
        <taxon>Vanilloideae</taxon>
        <taxon>Vanilleae</taxon>
        <taxon>Vanilla</taxon>
    </lineage>
</organism>
<dbReference type="InterPro" id="IPR040283">
    <property type="entry name" value="DDB_G0292058-like"/>
</dbReference>
<comment type="caution">
    <text evidence="2">The sequence shown here is derived from an EMBL/GenBank/DDBJ whole genome shotgun (WGS) entry which is preliminary data.</text>
</comment>
<feature type="transmembrane region" description="Helical" evidence="1">
    <location>
        <begin position="115"/>
        <end position="139"/>
    </location>
</feature>
<feature type="transmembrane region" description="Helical" evidence="1">
    <location>
        <begin position="151"/>
        <end position="174"/>
    </location>
</feature>
<accession>A0A835RXW9</accession>
<evidence type="ECO:0000313" key="3">
    <source>
        <dbReference type="Proteomes" id="UP000639772"/>
    </source>
</evidence>
<dbReference type="GO" id="GO:0005886">
    <property type="term" value="C:plasma membrane"/>
    <property type="evidence" value="ECO:0007669"/>
    <property type="project" value="TreeGrafter"/>
</dbReference>